<evidence type="ECO:0000256" key="1">
    <source>
        <dbReference type="ARBA" id="ARBA00004123"/>
    </source>
</evidence>
<dbReference type="InterPro" id="IPR004875">
    <property type="entry name" value="DDE_SF_endonuclease_dom"/>
</dbReference>
<feature type="domain" description="DDE-1" evidence="2">
    <location>
        <begin position="217"/>
        <end position="364"/>
    </location>
</feature>
<keyword evidence="3" id="KW-1185">Reference proteome</keyword>
<dbReference type="GO" id="GO:0003677">
    <property type="term" value="F:DNA binding"/>
    <property type="evidence" value="ECO:0007669"/>
    <property type="project" value="TreeGrafter"/>
</dbReference>
<gene>
    <name evidence="4" type="primary">LOC100901293</name>
</gene>
<dbReference type="GO" id="GO:0005634">
    <property type="term" value="C:nucleus"/>
    <property type="evidence" value="ECO:0007669"/>
    <property type="project" value="UniProtKB-SubCell"/>
</dbReference>
<dbReference type="InterPro" id="IPR036397">
    <property type="entry name" value="RNaseH_sf"/>
</dbReference>
<dbReference type="RefSeq" id="XP_003740386.1">
    <property type="nucleotide sequence ID" value="XM_003740338.1"/>
</dbReference>
<dbReference type="PANTHER" id="PTHR19303:SF27">
    <property type="entry name" value="HTH CENPB-TYPE DOMAIN-CONTAINING PROTEIN"/>
    <property type="match status" value="1"/>
</dbReference>
<organism evidence="3 4">
    <name type="scientific">Galendromus occidentalis</name>
    <name type="common">western predatory mite</name>
    <dbReference type="NCBI Taxonomy" id="34638"/>
    <lineage>
        <taxon>Eukaryota</taxon>
        <taxon>Metazoa</taxon>
        <taxon>Ecdysozoa</taxon>
        <taxon>Arthropoda</taxon>
        <taxon>Chelicerata</taxon>
        <taxon>Arachnida</taxon>
        <taxon>Acari</taxon>
        <taxon>Parasitiformes</taxon>
        <taxon>Mesostigmata</taxon>
        <taxon>Gamasina</taxon>
        <taxon>Phytoseioidea</taxon>
        <taxon>Phytoseiidae</taxon>
        <taxon>Typhlodrominae</taxon>
        <taxon>Galendromus</taxon>
    </lineage>
</organism>
<reference evidence="4" key="1">
    <citation type="submission" date="2025-08" db="UniProtKB">
        <authorList>
            <consortium name="RefSeq"/>
        </authorList>
    </citation>
    <scope>IDENTIFICATION</scope>
</reference>
<protein>
    <submittedName>
        <fullName evidence="4">Tigger transposable element-derived protein 1-like</fullName>
    </submittedName>
</protein>
<evidence type="ECO:0000313" key="3">
    <source>
        <dbReference type="Proteomes" id="UP000694867"/>
    </source>
</evidence>
<proteinExistence type="predicted"/>
<dbReference type="InterPro" id="IPR009057">
    <property type="entry name" value="Homeodomain-like_sf"/>
</dbReference>
<dbReference type="Proteomes" id="UP000694867">
    <property type="component" value="Unplaced"/>
</dbReference>
<dbReference type="Pfam" id="PF03184">
    <property type="entry name" value="DDE_1"/>
    <property type="match status" value="1"/>
</dbReference>
<dbReference type="KEGG" id="goe:100901293"/>
<sequence length="378" mass="43055">MGGTEKRCAKTRRKLSIETKKEIIAKREGGRKISDLASEYRVNKSTIATIIANREKVAGVHAGKGVVQICSEKQRSPRLDEVENLLLLWITERQMRGDVLSRDMICEKARLIFEGLTVSSMSGDADAERRFQSEPRLVRRFRKMGVHHVKCHGEAASADSAGAAAFAKDFQALIAEEGYLPEQVFKCDETGLFWKKMPNSTFTTGEQTTVPGRKMMKERLTLLLGASASGDLKLEPLLVYHSENPRAFKKHRIQKSNLPVFWKSNRKAWVTQTIFKEWVLKVFAPSVKKFLRQSCLPMKALLVLDNAPGHSKDLDEELRSEYEFIKVCYLPPNTTSELQPMDQNVIATFKKLYTRSLMRRYFEACEENPLMDLKSFLA</sequence>
<dbReference type="AlphaFoldDB" id="A0AAJ6QQE1"/>
<dbReference type="Gene3D" id="3.30.420.10">
    <property type="entry name" value="Ribonuclease H-like superfamily/Ribonuclease H"/>
    <property type="match status" value="1"/>
</dbReference>
<accession>A0AAJ6QQE1</accession>
<dbReference type="Gene3D" id="1.10.10.60">
    <property type="entry name" value="Homeodomain-like"/>
    <property type="match status" value="2"/>
</dbReference>
<dbReference type="SUPFAM" id="SSF46689">
    <property type="entry name" value="Homeodomain-like"/>
    <property type="match status" value="2"/>
</dbReference>
<evidence type="ECO:0000313" key="4">
    <source>
        <dbReference type="RefSeq" id="XP_003740386.1"/>
    </source>
</evidence>
<name>A0AAJ6QQE1_9ACAR</name>
<dbReference type="GeneID" id="100901293"/>
<evidence type="ECO:0000259" key="2">
    <source>
        <dbReference type="Pfam" id="PF03184"/>
    </source>
</evidence>
<dbReference type="InterPro" id="IPR050863">
    <property type="entry name" value="CenT-Element_Derived"/>
</dbReference>
<dbReference type="PANTHER" id="PTHR19303">
    <property type="entry name" value="TRANSPOSON"/>
    <property type="match status" value="1"/>
</dbReference>
<comment type="subcellular location">
    <subcellularLocation>
        <location evidence="1">Nucleus</location>
    </subcellularLocation>
</comment>